<dbReference type="GO" id="GO:0003677">
    <property type="term" value="F:DNA binding"/>
    <property type="evidence" value="ECO:0007669"/>
    <property type="project" value="UniProtKB-KW"/>
</dbReference>
<evidence type="ECO:0000256" key="2">
    <source>
        <dbReference type="ARBA" id="ARBA00022737"/>
    </source>
</evidence>
<feature type="region of interest" description="Disordered" evidence="9">
    <location>
        <begin position="78"/>
        <end position="106"/>
    </location>
</feature>
<feature type="domain" description="RRM" evidence="10">
    <location>
        <begin position="220"/>
        <end position="320"/>
    </location>
</feature>
<dbReference type="Proteomes" id="UP000822688">
    <property type="component" value="Chromosome 1"/>
</dbReference>
<evidence type="ECO:0000256" key="6">
    <source>
        <dbReference type="ARBA" id="ARBA00023125"/>
    </source>
</evidence>
<feature type="compositionally biased region" description="Basic and acidic residues" evidence="9">
    <location>
        <begin position="665"/>
        <end position="675"/>
    </location>
</feature>
<keyword evidence="13" id="KW-1185">Reference proteome</keyword>
<feature type="compositionally biased region" description="Basic and acidic residues" evidence="9">
    <location>
        <begin position="392"/>
        <end position="486"/>
    </location>
</feature>
<evidence type="ECO:0000256" key="5">
    <source>
        <dbReference type="ARBA" id="ARBA00022884"/>
    </source>
</evidence>
<feature type="region of interest" description="Disordered" evidence="9">
    <location>
        <begin position="751"/>
        <end position="784"/>
    </location>
</feature>
<dbReference type="GO" id="GO:0000398">
    <property type="term" value="P:mRNA splicing, via spliceosome"/>
    <property type="evidence" value="ECO:0007669"/>
    <property type="project" value="InterPro"/>
</dbReference>
<keyword evidence="3 8" id="KW-0863">Zinc-finger</keyword>
<dbReference type="InterPro" id="IPR012677">
    <property type="entry name" value="Nucleotide-bd_a/b_plait_sf"/>
</dbReference>
<dbReference type="FunFam" id="3.30.70.330:FF:000318">
    <property type="entry name" value="Zinc finger CCCH domain-containing protein 5"/>
    <property type="match status" value="1"/>
</dbReference>
<organism evidence="12 13">
    <name type="scientific">Ceratodon purpureus</name>
    <name type="common">Fire moss</name>
    <name type="synonym">Dicranum purpureum</name>
    <dbReference type="NCBI Taxonomy" id="3225"/>
    <lineage>
        <taxon>Eukaryota</taxon>
        <taxon>Viridiplantae</taxon>
        <taxon>Streptophyta</taxon>
        <taxon>Embryophyta</taxon>
        <taxon>Bryophyta</taxon>
        <taxon>Bryophytina</taxon>
        <taxon>Bryopsida</taxon>
        <taxon>Dicranidae</taxon>
        <taxon>Pseudoditrichales</taxon>
        <taxon>Ditrichaceae</taxon>
        <taxon>Ceratodon</taxon>
    </lineage>
</organism>
<sequence length="804" mass="94354">MSRKEKRKELKKLKRKQLRREAALVSAQGDGEEGEGDEEAVIQGQREEEEALARERAAHDEQERLWLLREEEARKEWLRKQEEDAERKRQEEERSRKGEDGEEDLEEGWEYVEDGPAEIIWKGNEIIVKKPRKKVRKGTKSSVLAIEQDKNGPTSDYSNPLPPQSSAFSSYQANIQDVADQSTNFGTEQDKTNCPFYIKQGVCRFGVRCSRLHPVFNDACTLLMRSMYTGAGLALEPVESLEFTDEEVVQEYEEFYDDVHSEFLQFGEIVNFKVCRNSSPHLRGNVYVHYVSRESAVAAYNHMNGRFYAKKQISCEFVGVTKWKLAICGEFMRTYYKTCSRGTACNFLHCFENPRREYEWADVDRSPPRFWQRKMANLFSYASISGEDFDERQEKSRSHRESTHDSGRGRHRDDRELTYDDDRRKDRHSRETVREDDQRRGRGDRDRKPYEDELNDRSKRGSKSDDRQRVRHLKESSHDSRRRDSTLDEDDNHSHRRRRDSTLDEDDNHGHRRRRDTRHDDDPTRDNSTSRSRYGDEQGSINAERWSPGDDCGQPNDKGLVYYRDRRSDRRYRESTHDVDDEDNDDDHHSHSRSHRHRSRRRSRSPGSQRTRRSRSRDRSTPHRARSQDGYYSSEEQEYRCSKKEYASKESKRHRHDSQAGSYYLERKEDEDGQSHRKGRHSSRERWSYSENALEQSVKVLESDDTRSRHAKHLEPPHTGLASDENSLGSLRKLEIDSGLQVGVEVEKLNQEADSNSKSTATGLSLELSTDDVQKSTSQWQSWRKTKSKKAKVGLKDAPMRIII</sequence>
<feature type="compositionally biased region" description="Polar residues" evidence="9">
    <location>
        <begin position="752"/>
        <end position="763"/>
    </location>
</feature>
<dbReference type="SMART" id="SM00356">
    <property type="entry name" value="ZnF_C3H1"/>
    <property type="match status" value="2"/>
</dbReference>
<keyword evidence="2" id="KW-0677">Repeat</keyword>
<comment type="caution">
    <text evidence="12">The sequence shown here is derived from an EMBL/GenBank/DDBJ whole genome shotgun (WGS) entry which is preliminary data.</text>
</comment>
<feature type="compositionally biased region" description="Basic and acidic residues" evidence="9">
    <location>
        <begin position="78"/>
        <end position="99"/>
    </location>
</feature>
<evidence type="ECO:0000313" key="12">
    <source>
        <dbReference type="EMBL" id="KAG0593488.1"/>
    </source>
</evidence>
<feature type="compositionally biased region" description="Basic and acidic residues" evidence="9">
    <location>
        <begin position="701"/>
        <end position="716"/>
    </location>
</feature>
<evidence type="ECO:0000259" key="10">
    <source>
        <dbReference type="PROSITE" id="PS50102"/>
    </source>
</evidence>
<evidence type="ECO:0000256" key="9">
    <source>
        <dbReference type="SAM" id="MobiDB-lite"/>
    </source>
</evidence>
<accession>A0A8T0JF27</accession>
<feature type="region of interest" description="Disordered" evidence="9">
    <location>
        <begin position="139"/>
        <end position="169"/>
    </location>
</feature>
<dbReference type="PANTHER" id="PTHR12620">
    <property type="entry name" value="U2 SNRNP AUXILIARY FACTOR, SMALL SUBUNIT"/>
    <property type="match status" value="1"/>
</dbReference>
<evidence type="ECO:0000259" key="11">
    <source>
        <dbReference type="PROSITE" id="PS50103"/>
    </source>
</evidence>
<proteinExistence type="predicted"/>
<protein>
    <recommendedName>
        <fullName evidence="14">Zinc finger CCCH domain-containing protein 5</fullName>
    </recommendedName>
</protein>
<feature type="compositionally biased region" description="Basic and acidic residues" evidence="9">
    <location>
        <begin position="637"/>
        <end position="650"/>
    </location>
</feature>
<evidence type="ECO:0008006" key="14">
    <source>
        <dbReference type="Google" id="ProtNLM"/>
    </source>
</evidence>
<feature type="compositionally biased region" description="Basic and acidic residues" evidence="9">
    <location>
        <begin position="51"/>
        <end position="61"/>
    </location>
</feature>
<evidence type="ECO:0000256" key="4">
    <source>
        <dbReference type="ARBA" id="ARBA00022833"/>
    </source>
</evidence>
<evidence type="ECO:0000256" key="7">
    <source>
        <dbReference type="PROSITE-ProRule" id="PRU00176"/>
    </source>
</evidence>
<evidence type="ECO:0000313" key="13">
    <source>
        <dbReference type="Proteomes" id="UP000822688"/>
    </source>
</evidence>
<dbReference type="SUPFAM" id="SSF54928">
    <property type="entry name" value="RNA-binding domain, RBD"/>
    <property type="match status" value="1"/>
</dbReference>
<feature type="compositionally biased region" description="Acidic residues" evidence="9">
    <location>
        <begin position="30"/>
        <end position="40"/>
    </location>
</feature>
<feature type="domain" description="C3H1-type" evidence="11">
    <location>
        <begin position="322"/>
        <end position="352"/>
    </location>
</feature>
<keyword evidence="5 7" id="KW-0694">RNA-binding</keyword>
<dbReference type="Gene3D" id="3.30.70.330">
    <property type="match status" value="1"/>
</dbReference>
<feature type="zinc finger region" description="C3H1-type" evidence="8">
    <location>
        <begin position="322"/>
        <end position="352"/>
    </location>
</feature>
<feature type="zinc finger region" description="C3H1-type" evidence="8">
    <location>
        <begin position="188"/>
        <end position="216"/>
    </location>
</feature>
<evidence type="ECO:0000256" key="8">
    <source>
        <dbReference type="PROSITE-ProRule" id="PRU00723"/>
    </source>
</evidence>
<feature type="domain" description="C3H1-type" evidence="11">
    <location>
        <begin position="188"/>
        <end position="216"/>
    </location>
</feature>
<dbReference type="GO" id="GO:0089701">
    <property type="term" value="C:U2AF complex"/>
    <property type="evidence" value="ECO:0007669"/>
    <property type="project" value="InterPro"/>
</dbReference>
<dbReference type="PROSITE" id="PS50102">
    <property type="entry name" value="RRM"/>
    <property type="match status" value="1"/>
</dbReference>
<dbReference type="PROSITE" id="PS50103">
    <property type="entry name" value="ZF_C3H1"/>
    <property type="match status" value="2"/>
</dbReference>
<keyword evidence="4 8" id="KW-0862">Zinc</keyword>
<dbReference type="InterPro" id="IPR035979">
    <property type="entry name" value="RBD_domain_sf"/>
</dbReference>
<gene>
    <name evidence="12" type="ORF">KC19_1G334000</name>
</gene>
<dbReference type="InterPro" id="IPR009145">
    <property type="entry name" value="U2AF_small"/>
</dbReference>
<dbReference type="InterPro" id="IPR000571">
    <property type="entry name" value="Znf_CCCH"/>
</dbReference>
<name>A0A8T0JF27_CERPU</name>
<evidence type="ECO:0000256" key="3">
    <source>
        <dbReference type="ARBA" id="ARBA00022771"/>
    </source>
</evidence>
<keyword evidence="6" id="KW-0238">DNA-binding</keyword>
<keyword evidence="1 8" id="KW-0479">Metal-binding</keyword>
<feature type="region of interest" description="Disordered" evidence="9">
    <location>
        <begin position="1"/>
        <end position="61"/>
    </location>
</feature>
<dbReference type="Pfam" id="PF00642">
    <property type="entry name" value="zf-CCCH"/>
    <property type="match status" value="1"/>
</dbReference>
<dbReference type="InterPro" id="IPR000504">
    <property type="entry name" value="RRM_dom"/>
</dbReference>
<dbReference type="GO" id="GO:0008270">
    <property type="term" value="F:zinc ion binding"/>
    <property type="evidence" value="ECO:0007669"/>
    <property type="project" value="UniProtKB-KW"/>
</dbReference>
<feature type="compositionally biased region" description="Basic residues" evidence="9">
    <location>
        <begin position="590"/>
        <end position="616"/>
    </location>
</feature>
<dbReference type="PRINTS" id="PR01848">
    <property type="entry name" value="U2AUXFACTOR"/>
</dbReference>
<reference evidence="12" key="1">
    <citation type="submission" date="2020-06" db="EMBL/GenBank/DDBJ databases">
        <title>WGS assembly of Ceratodon purpureus strain R40.</title>
        <authorList>
            <person name="Carey S.B."/>
            <person name="Jenkins J."/>
            <person name="Shu S."/>
            <person name="Lovell J.T."/>
            <person name="Sreedasyam A."/>
            <person name="Maumus F."/>
            <person name="Tiley G.P."/>
            <person name="Fernandez-Pozo N."/>
            <person name="Barry K."/>
            <person name="Chen C."/>
            <person name="Wang M."/>
            <person name="Lipzen A."/>
            <person name="Daum C."/>
            <person name="Saski C.A."/>
            <person name="Payton A.C."/>
            <person name="Mcbreen J.C."/>
            <person name="Conrad R.E."/>
            <person name="Kollar L.M."/>
            <person name="Olsson S."/>
            <person name="Huttunen S."/>
            <person name="Landis J.B."/>
            <person name="Wickett N.J."/>
            <person name="Johnson M.G."/>
            <person name="Rensing S.A."/>
            <person name="Grimwood J."/>
            <person name="Schmutz J."/>
            <person name="Mcdaniel S.F."/>
        </authorList>
    </citation>
    <scope>NUCLEOTIDE SEQUENCE</scope>
    <source>
        <strain evidence="12">R40</strain>
    </source>
</reference>
<dbReference type="Pfam" id="PF00076">
    <property type="entry name" value="RRM_1"/>
    <property type="match status" value="1"/>
</dbReference>
<feature type="compositionally biased region" description="Basic and acidic residues" evidence="9">
    <location>
        <begin position="563"/>
        <end position="578"/>
    </location>
</feature>
<feature type="region of interest" description="Disordered" evidence="9">
    <location>
        <begin position="390"/>
        <end position="726"/>
    </location>
</feature>
<feature type="compositionally biased region" description="Polar residues" evidence="9">
    <location>
        <begin position="151"/>
        <end position="169"/>
    </location>
</feature>
<feature type="compositionally biased region" description="Basic residues" evidence="9">
    <location>
        <begin position="1"/>
        <end position="18"/>
    </location>
</feature>
<dbReference type="EMBL" id="CM026421">
    <property type="protein sequence ID" value="KAG0593488.1"/>
    <property type="molecule type" value="Genomic_DNA"/>
</dbReference>
<dbReference type="AlphaFoldDB" id="A0A8T0JF27"/>
<dbReference type="GO" id="GO:0003723">
    <property type="term" value="F:RNA binding"/>
    <property type="evidence" value="ECO:0007669"/>
    <property type="project" value="UniProtKB-UniRule"/>
</dbReference>
<evidence type="ECO:0000256" key="1">
    <source>
        <dbReference type="ARBA" id="ARBA00022723"/>
    </source>
</evidence>